<keyword evidence="2" id="KW-1185">Reference proteome</keyword>
<proteinExistence type="predicted"/>
<organism evidence="1 2">
    <name type="scientific">Microctonus aethiopoides</name>
    <dbReference type="NCBI Taxonomy" id="144406"/>
    <lineage>
        <taxon>Eukaryota</taxon>
        <taxon>Metazoa</taxon>
        <taxon>Ecdysozoa</taxon>
        <taxon>Arthropoda</taxon>
        <taxon>Hexapoda</taxon>
        <taxon>Insecta</taxon>
        <taxon>Pterygota</taxon>
        <taxon>Neoptera</taxon>
        <taxon>Endopterygota</taxon>
        <taxon>Hymenoptera</taxon>
        <taxon>Apocrita</taxon>
        <taxon>Ichneumonoidea</taxon>
        <taxon>Braconidae</taxon>
        <taxon>Euphorinae</taxon>
        <taxon>Microctonus</taxon>
    </lineage>
</organism>
<gene>
    <name evidence="1" type="ORF">PV328_001221</name>
</gene>
<accession>A0AA39FWH1</accession>
<reference evidence="1" key="1">
    <citation type="journal article" date="2023" name="bioRxiv">
        <title>Scaffold-level genome assemblies of two parasitoid biocontrol wasps reveal the parthenogenesis mechanism and an associated novel virus.</title>
        <authorList>
            <person name="Inwood S."/>
            <person name="Skelly J."/>
            <person name="Guhlin J."/>
            <person name="Harrop T."/>
            <person name="Goldson S."/>
            <person name="Dearden P."/>
        </authorList>
    </citation>
    <scope>NUCLEOTIDE SEQUENCE</scope>
    <source>
        <strain evidence="1">Irish</strain>
        <tissue evidence="1">Whole body</tissue>
    </source>
</reference>
<sequence>MSPIISGGHHQSHPKLSGGVKMILVEDTIANESRLEVEINYKVTEMKTVKTKFGESLVVTLNEEFTVFLPSRIVKYLMKEREQYKLLSDAAPNGKLNMHYIGGQYRECEFINVELRK</sequence>
<evidence type="ECO:0000313" key="2">
    <source>
        <dbReference type="Proteomes" id="UP001168990"/>
    </source>
</evidence>
<dbReference type="Proteomes" id="UP001168990">
    <property type="component" value="Unassembled WGS sequence"/>
</dbReference>
<name>A0AA39FWH1_9HYME</name>
<dbReference type="EMBL" id="JAQQBS010000001">
    <property type="protein sequence ID" value="KAK0177142.1"/>
    <property type="molecule type" value="Genomic_DNA"/>
</dbReference>
<comment type="caution">
    <text evidence="1">The sequence shown here is derived from an EMBL/GenBank/DDBJ whole genome shotgun (WGS) entry which is preliminary data.</text>
</comment>
<evidence type="ECO:0000313" key="1">
    <source>
        <dbReference type="EMBL" id="KAK0177142.1"/>
    </source>
</evidence>
<protein>
    <submittedName>
        <fullName evidence="1">Uncharacterized protein</fullName>
    </submittedName>
</protein>
<dbReference type="AlphaFoldDB" id="A0AA39FWH1"/>
<reference evidence="1" key="2">
    <citation type="submission" date="2023-03" db="EMBL/GenBank/DDBJ databases">
        <authorList>
            <person name="Inwood S.N."/>
            <person name="Skelly J.G."/>
            <person name="Guhlin J."/>
            <person name="Harrop T.W.R."/>
            <person name="Goldson S.G."/>
            <person name="Dearden P.K."/>
        </authorList>
    </citation>
    <scope>NUCLEOTIDE SEQUENCE</scope>
    <source>
        <strain evidence="1">Irish</strain>
        <tissue evidence="1">Whole body</tissue>
    </source>
</reference>